<dbReference type="SMART" id="SM00672">
    <property type="entry name" value="CAP10"/>
    <property type="match status" value="1"/>
</dbReference>
<evidence type="ECO:0000313" key="4">
    <source>
        <dbReference type="EMBL" id="VDN58035.1"/>
    </source>
</evidence>
<dbReference type="OrthoDB" id="541052at2759"/>
<reference evidence="7" key="1">
    <citation type="submission" date="2017-02" db="UniProtKB">
        <authorList>
            <consortium name="WormBaseParasite"/>
        </authorList>
    </citation>
    <scope>IDENTIFICATION</scope>
</reference>
<dbReference type="PANTHER" id="PTHR12203:SF122">
    <property type="entry name" value="GLYCOSYL TRANSFERASE CAP10 DOMAIN-CONTAINING PROTEIN"/>
    <property type="match status" value="1"/>
</dbReference>
<evidence type="ECO:0000256" key="2">
    <source>
        <dbReference type="ARBA" id="ARBA00045690"/>
    </source>
</evidence>
<evidence type="ECO:0000256" key="1">
    <source>
        <dbReference type="ARBA" id="ARBA00004319"/>
    </source>
</evidence>
<feature type="domain" description="Glycosyl transferase CAP10" evidence="3">
    <location>
        <begin position="205"/>
        <end position="406"/>
    </location>
</feature>
<dbReference type="AlphaFoldDB" id="A0A0N4UAF2"/>
<organism evidence="5 7">
    <name type="scientific">Dracunculus medinensis</name>
    <name type="common">Guinea worm</name>
    <dbReference type="NCBI Taxonomy" id="318479"/>
    <lineage>
        <taxon>Eukaryota</taxon>
        <taxon>Metazoa</taxon>
        <taxon>Ecdysozoa</taxon>
        <taxon>Nematoda</taxon>
        <taxon>Chromadorea</taxon>
        <taxon>Rhabditida</taxon>
        <taxon>Spirurina</taxon>
        <taxon>Dracunculoidea</taxon>
        <taxon>Dracunculidae</taxon>
        <taxon>Dracunculus</taxon>
    </lineage>
</organism>
<dbReference type="EMBL" id="UYYG01001165">
    <property type="protein sequence ID" value="VDN58035.1"/>
    <property type="molecule type" value="Genomic_DNA"/>
</dbReference>
<name>A0A0N4UAF2_DRAME</name>
<dbReference type="Proteomes" id="UP000038040">
    <property type="component" value="Unplaced"/>
</dbReference>
<proteinExistence type="predicted"/>
<reference evidence="4 6" key="2">
    <citation type="submission" date="2018-11" db="EMBL/GenBank/DDBJ databases">
        <authorList>
            <consortium name="Pathogen Informatics"/>
        </authorList>
    </citation>
    <scope>NUCLEOTIDE SEQUENCE [LARGE SCALE GENOMIC DNA]</scope>
</reference>
<dbReference type="GO" id="GO:0005788">
    <property type="term" value="C:endoplasmic reticulum lumen"/>
    <property type="evidence" value="ECO:0007669"/>
    <property type="project" value="UniProtKB-SubCell"/>
</dbReference>
<dbReference type="InterPro" id="IPR051091">
    <property type="entry name" value="O-Glucosyltr/Glycosyltrsf_90"/>
</dbReference>
<evidence type="ECO:0000313" key="5">
    <source>
        <dbReference type="Proteomes" id="UP000038040"/>
    </source>
</evidence>
<dbReference type="Proteomes" id="UP000274756">
    <property type="component" value="Unassembled WGS sequence"/>
</dbReference>
<dbReference type="PANTHER" id="PTHR12203">
    <property type="entry name" value="KDEL LYS-ASP-GLU-LEU CONTAINING - RELATED"/>
    <property type="match status" value="1"/>
</dbReference>
<comment type="subcellular location">
    <subcellularLocation>
        <location evidence="1">Endoplasmic reticulum lumen</location>
    </subcellularLocation>
</comment>
<dbReference type="InterPro" id="IPR006598">
    <property type="entry name" value="CAP10"/>
</dbReference>
<keyword evidence="6" id="KW-1185">Reference proteome</keyword>
<protein>
    <submittedName>
        <fullName evidence="7">CAP10 domain-containing protein</fullName>
    </submittedName>
</protein>
<gene>
    <name evidence="4" type="ORF">DME_LOCUS8008</name>
</gene>
<comment type="function">
    <text evidence="2">Protein O-glucosyltransferase. Catalyzes the reaction that attaches glucose through an O-glycosidic linkage to a conserved serine residue found in the consensus sequence C-X-S-X-[PA]-C in epidermal growth factor-like repeats. Regulates Notch signaling by glucosylating Notch in the ER, glucosylation is required for the correct folding and cleavage of Notch.</text>
</comment>
<evidence type="ECO:0000259" key="3">
    <source>
        <dbReference type="SMART" id="SM00672"/>
    </source>
</evidence>
<evidence type="ECO:0000313" key="7">
    <source>
        <dbReference type="WBParaSite" id="DME_0000412501-mRNA-1"/>
    </source>
</evidence>
<dbReference type="Pfam" id="PF05686">
    <property type="entry name" value="Glyco_transf_90"/>
    <property type="match status" value="1"/>
</dbReference>
<evidence type="ECO:0000313" key="6">
    <source>
        <dbReference type="Proteomes" id="UP000274756"/>
    </source>
</evidence>
<sequence length="446" mass="52206">MKFLVINNSICFGSLNFDLPLRYLHIQLVNQENSINLTHSIGRLNVFITNERCRFKIQLIDNFDGSYVLRIRLWESCPQLTISIQSPNGDFLCNSPFIIKKTNGNDLYPEECDCPEYNLTEWISEANCSPQMQLITDLNQWNIIDFDNMIDIAEKSWGSVEQKHTAAFCHYQIIDNELYRHCYGEHTGFRIFTDSILTSLMRKMFLPNTQFFFNLGDWPLQEKQKSNTVAFVSWCGSEDTMDIVVPTYELMNSVIDSMHSVTLDIHTARGDIHIPWTEKKNTAIFRGRDSNKLRLEIARLSNHKFVLCVDGTVAAYRFPFLLAGDSVIIKSNSHYYEYFYSMLEPNLHYIPFNKSSDLSFIIESARKQDFNKTIANMRQFVFDHLQPRDLYCYYANFIHEYTKKLKDLPTNIAKNMENISRTPNKKACRCHKIKQKTHKTNKQDEL</sequence>
<accession>A0A0N4UAF2</accession>
<dbReference type="GO" id="GO:0046527">
    <property type="term" value="F:glucosyltransferase activity"/>
    <property type="evidence" value="ECO:0007669"/>
    <property type="project" value="TreeGrafter"/>
</dbReference>
<dbReference type="WBParaSite" id="DME_0000412501-mRNA-1">
    <property type="protein sequence ID" value="DME_0000412501-mRNA-1"/>
    <property type="gene ID" value="DME_0000412501"/>
</dbReference>